<organism evidence="2 3">
    <name type="scientific">Methylophaga sulfidovorans</name>
    <dbReference type="NCBI Taxonomy" id="45496"/>
    <lineage>
        <taxon>Bacteria</taxon>
        <taxon>Pseudomonadati</taxon>
        <taxon>Pseudomonadota</taxon>
        <taxon>Gammaproteobacteria</taxon>
        <taxon>Thiotrichales</taxon>
        <taxon>Piscirickettsiaceae</taxon>
        <taxon>Methylophaga</taxon>
    </lineage>
</organism>
<dbReference type="OrthoDB" id="9793561at2"/>
<keyword evidence="1" id="KW-0732">Signal</keyword>
<dbReference type="NCBIfam" id="TIGR02001">
    <property type="entry name" value="gcw_chp"/>
    <property type="match status" value="1"/>
</dbReference>
<dbReference type="AlphaFoldDB" id="A0A1I3XD83"/>
<name>A0A1I3XD83_9GAMM</name>
<evidence type="ECO:0000313" key="2">
    <source>
        <dbReference type="EMBL" id="SFK17518.1"/>
    </source>
</evidence>
<gene>
    <name evidence="2" type="ORF">SAMN04488079_10612</name>
</gene>
<dbReference type="STRING" id="45496.SAMN04488079_10612"/>
<protein>
    <recommendedName>
        <fullName evidence="4">Nucleoside-specific outer membrane channel protein Tsx</fullName>
    </recommendedName>
</protein>
<dbReference type="InterPro" id="IPR010239">
    <property type="entry name" value="CHP02001"/>
</dbReference>
<sequence>MKKTVLMVAMAAASTFSATSTIADEVSPHSFSSNVGIFSQYVFRGITYSDERPALQGGFDYAHDNGLYAGIWGSTLEEDDNAGNSLEVDFYGGYYHQLTDDIGIDVGLLQFYYPDHKKYNGENIDTTEAYLAASWKWFTAKYSRTLTDWGGVNNKSAGIDGYANGDTKGTEYIELNFAYQLPWEVNLNLHVGHLDVKNYSDFNYTDYMIGLSKDLTIAQSEGWTVGINYTDTDADKAWWTGVDGDNRGDNQFIGYISRSF</sequence>
<evidence type="ECO:0000256" key="1">
    <source>
        <dbReference type="SAM" id="SignalP"/>
    </source>
</evidence>
<dbReference type="RefSeq" id="WP_091712434.1">
    <property type="nucleotide sequence ID" value="NZ_FOSH01000006.1"/>
</dbReference>
<feature type="signal peptide" evidence="1">
    <location>
        <begin position="1"/>
        <end position="23"/>
    </location>
</feature>
<dbReference type="Proteomes" id="UP000198924">
    <property type="component" value="Unassembled WGS sequence"/>
</dbReference>
<dbReference type="EMBL" id="FOSH01000006">
    <property type="protein sequence ID" value="SFK17518.1"/>
    <property type="molecule type" value="Genomic_DNA"/>
</dbReference>
<reference evidence="3" key="1">
    <citation type="submission" date="2016-10" db="EMBL/GenBank/DDBJ databases">
        <authorList>
            <person name="Varghese N."/>
            <person name="Submissions S."/>
        </authorList>
    </citation>
    <scope>NUCLEOTIDE SEQUENCE [LARGE SCALE GENOMIC DNA]</scope>
    <source>
        <strain evidence="3">DSM 11578</strain>
    </source>
</reference>
<evidence type="ECO:0008006" key="4">
    <source>
        <dbReference type="Google" id="ProtNLM"/>
    </source>
</evidence>
<evidence type="ECO:0000313" key="3">
    <source>
        <dbReference type="Proteomes" id="UP000198924"/>
    </source>
</evidence>
<proteinExistence type="predicted"/>
<feature type="chain" id="PRO_5011447408" description="Nucleoside-specific outer membrane channel protein Tsx" evidence="1">
    <location>
        <begin position="24"/>
        <end position="260"/>
    </location>
</feature>
<keyword evidence="3" id="KW-1185">Reference proteome</keyword>
<dbReference type="Pfam" id="PF09694">
    <property type="entry name" value="Gcw_chp"/>
    <property type="match status" value="1"/>
</dbReference>
<accession>A0A1I3XD83</accession>